<dbReference type="InterPro" id="IPR015500">
    <property type="entry name" value="Peptidase_S8_subtilisin-rel"/>
</dbReference>
<dbReference type="InterPro" id="IPR010435">
    <property type="entry name" value="C5a/SBT2-like_Fn3"/>
</dbReference>
<evidence type="ECO:0000313" key="11">
    <source>
        <dbReference type="EMBL" id="TDZ36710.1"/>
    </source>
</evidence>
<dbReference type="InterPro" id="IPR036852">
    <property type="entry name" value="Peptidase_S8/S53_dom_sf"/>
</dbReference>
<evidence type="ECO:0000256" key="3">
    <source>
        <dbReference type="ARBA" id="ARBA00022729"/>
    </source>
</evidence>
<evidence type="ECO:0000256" key="2">
    <source>
        <dbReference type="ARBA" id="ARBA00022670"/>
    </source>
</evidence>
<dbReference type="InterPro" id="IPR023828">
    <property type="entry name" value="Peptidase_S8_Ser-AS"/>
</dbReference>
<keyword evidence="5 7" id="KW-0720">Serine protease</keyword>
<sequence>MFPITQLQLLPLALLWLAAVQAKSNGQDNNVFIVRLSEPYPESPFDDIRKSLADSGLSCDIVPRHAFGNQYFPGVSLRADCEDDPDGNPASVLLALQSLDFVSKAWPAARDENRLQKQQRRGVVSSGATIHARAPVLERKALSNETGQLFSTNVLPTHKDTGVDRLHAEGTVGSGIRIAIIDTGFDLKSPGLSKTRVAWNYNSAEAAFDFVGDNCLEFLHGTHALGIIAAESDERPFGVVGVAPNATMELHGLDACDGSRYGQLDDLMAAIISARDRGVDMIMIGLNMRLAFQEEPTAALVSEIVRNGTSVTAAAANFGPGLFTGGSPASAEGVAAVGSADNSATPYYTWRANWTSGDEAGFVRFAPSYPSDFPPNNNLTLWMPANPEDFPQGCNPAPGNLTLPADPANTIMLIDEDHCWLDPKDSSARLALSLGVPYVLRYQAASATVADGMQWVPRFAEYSTDYRGISRVSNRDGRLLKSLLAKGPVTISVPSDVSQAHAEVVYQTNDLSGGLVSVFSSWGPTPGGKSYPSFLAPGENILSTFLPKYGGLAVIGGTSMSNPFAVGVLALVKEKHPDYDPHQILSAVVSTANPVKFVDGGRKKSDFLGPVFSQGGGLVDAWAAVHTVSLVNVSSLDFNDTANRPASLAFTITNKGSESLSYSLSHLGAASGYILRDDDRYSITGAEGHAIYAEMSIAPSTLDLAPGESAAVSVSVVSDPDLPGAAERGTFFGGFISIQSSASEAGKLSVPYTGFGTPLVDIPMINPNQSYLITLSDSGEDTRLDPGTVVECLYNATIPKPEGPVSCTPGLPGFRKTFLTQSRNYTFALVDAKSTKDILPVVYQGTSSSNDEPSSLWAWNGAEEDRKFIPPGQYFWRVTALRLNGNADDPKHWDTWLSETWTLAYSSDSTGLPTRAN</sequence>
<evidence type="ECO:0000313" key="12">
    <source>
        <dbReference type="Proteomes" id="UP000295083"/>
    </source>
</evidence>
<feature type="chain" id="PRO_5020340710" evidence="8">
    <location>
        <begin position="23"/>
        <end position="917"/>
    </location>
</feature>
<dbReference type="InterPro" id="IPR000209">
    <property type="entry name" value="Peptidase_S8/S53_dom"/>
</dbReference>
<dbReference type="EMBL" id="QAPG01000030">
    <property type="protein sequence ID" value="TDZ36710.1"/>
    <property type="molecule type" value="Genomic_DNA"/>
</dbReference>
<dbReference type="GO" id="GO:0004252">
    <property type="term" value="F:serine-type endopeptidase activity"/>
    <property type="evidence" value="ECO:0007669"/>
    <property type="project" value="UniProtKB-UniRule"/>
</dbReference>
<dbReference type="Gene3D" id="3.40.50.200">
    <property type="entry name" value="Peptidase S8/S53 domain"/>
    <property type="match status" value="2"/>
</dbReference>
<organism evidence="11 12">
    <name type="scientific">Colletotrichum spinosum</name>
    <dbReference type="NCBI Taxonomy" id="1347390"/>
    <lineage>
        <taxon>Eukaryota</taxon>
        <taxon>Fungi</taxon>
        <taxon>Dikarya</taxon>
        <taxon>Ascomycota</taxon>
        <taxon>Pezizomycotina</taxon>
        <taxon>Sordariomycetes</taxon>
        <taxon>Hypocreomycetidae</taxon>
        <taxon>Glomerellales</taxon>
        <taxon>Glomerellaceae</taxon>
        <taxon>Colletotrichum</taxon>
        <taxon>Colletotrichum orbiculare species complex</taxon>
    </lineage>
</organism>
<dbReference type="PROSITE" id="PS00138">
    <property type="entry name" value="SUBTILASE_SER"/>
    <property type="match status" value="1"/>
</dbReference>
<evidence type="ECO:0000256" key="4">
    <source>
        <dbReference type="ARBA" id="ARBA00022801"/>
    </source>
</evidence>
<keyword evidence="12" id="KW-1185">Reference proteome</keyword>
<keyword evidence="2 7" id="KW-0645">Protease</keyword>
<comment type="similarity">
    <text evidence="1 7">Belongs to the peptidase S8 family.</text>
</comment>
<dbReference type="Pfam" id="PF00082">
    <property type="entry name" value="Peptidase_S8"/>
    <property type="match status" value="1"/>
</dbReference>
<feature type="signal peptide" evidence="8">
    <location>
        <begin position="1"/>
        <end position="22"/>
    </location>
</feature>
<evidence type="ECO:0000259" key="9">
    <source>
        <dbReference type="Pfam" id="PF00082"/>
    </source>
</evidence>
<evidence type="ECO:0000256" key="6">
    <source>
        <dbReference type="PIRSR" id="PIRSR615500-1"/>
    </source>
</evidence>
<name>A0A4R8QFV3_9PEZI</name>
<dbReference type="GO" id="GO:0016020">
    <property type="term" value="C:membrane"/>
    <property type="evidence" value="ECO:0007669"/>
    <property type="project" value="InterPro"/>
</dbReference>
<dbReference type="AlphaFoldDB" id="A0A4R8QFV3"/>
<feature type="active site" description="Charge relay system" evidence="6 7">
    <location>
        <position position="220"/>
    </location>
</feature>
<dbReference type="SUPFAM" id="SSF52743">
    <property type="entry name" value="Subtilisin-like"/>
    <property type="match status" value="1"/>
</dbReference>
<dbReference type="PANTHER" id="PTHR43806">
    <property type="entry name" value="PEPTIDASE S8"/>
    <property type="match status" value="1"/>
</dbReference>
<evidence type="ECO:0000256" key="7">
    <source>
        <dbReference type="PROSITE-ProRule" id="PRU01240"/>
    </source>
</evidence>
<dbReference type="GO" id="GO:0006508">
    <property type="term" value="P:proteolysis"/>
    <property type="evidence" value="ECO:0007669"/>
    <property type="project" value="UniProtKB-KW"/>
</dbReference>
<dbReference type="PANTHER" id="PTHR43806:SF11">
    <property type="entry name" value="CEREVISIN-RELATED"/>
    <property type="match status" value="1"/>
</dbReference>
<dbReference type="PROSITE" id="PS51892">
    <property type="entry name" value="SUBTILASE"/>
    <property type="match status" value="1"/>
</dbReference>
<accession>A0A4R8QFV3</accession>
<feature type="domain" description="C5a peptidase/Subtilisin-like protease SBT2-like Fn3-like" evidence="10">
    <location>
        <begin position="638"/>
        <end position="753"/>
    </location>
</feature>
<dbReference type="InterPro" id="IPR050131">
    <property type="entry name" value="Peptidase_S8_subtilisin-like"/>
</dbReference>
<feature type="active site" description="Charge relay system" evidence="6 7">
    <location>
        <position position="559"/>
    </location>
</feature>
<gene>
    <name evidence="11" type="primary">vpr-4</name>
    <name evidence="11" type="ORF">C8035_v005063</name>
</gene>
<protein>
    <submittedName>
        <fullName evidence="11">Minor extracellular protease vpr</fullName>
    </submittedName>
</protein>
<dbReference type="Pfam" id="PF06280">
    <property type="entry name" value="fn3_5"/>
    <property type="match status" value="1"/>
</dbReference>
<evidence type="ECO:0000256" key="5">
    <source>
        <dbReference type="ARBA" id="ARBA00022825"/>
    </source>
</evidence>
<evidence type="ECO:0000259" key="10">
    <source>
        <dbReference type="Pfam" id="PF06280"/>
    </source>
</evidence>
<keyword evidence="3 8" id="KW-0732">Signal</keyword>
<keyword evidence="4 7" id="KW-0378">Hydrolase</keyword>
<feature type="active site" description="Charge relay system" evidence="6 7">
    <location>
        <position position="182"/>
    </location>
</feature>
<reference evidence="11 12" key="1">
    <citation type="submission" date="2018-11" db="EMBL/GenBank/DDBJ databases">
        <title>Genome sequence and assembly of Colletotrichum spinosum.</title>
        <authorList>
            <person name="Gan P."/>
            <person name="Shirasu K."/>
        </authorList>
    </citation>
    <scope>NUCLEOTIDE SEQUENCE [LARGE SCALE GENOMIC DNA]</scope>
    <source>
        <strain evidence="11 12">CBS 515.97</strain>
    </source>
</reference>
<dbReference type="Proteomes" id="UP000295083">
    <property type="component" value="Unassembled WGS sequence"/>
</dbReference>
<proteinExistence type="inferred from homology"/>
<evidence type="ECO:0000256" key="8">
    <source>
        <dbReference type="SAM" id="SignalP"/>
    </source>
</evidence>
<dbReference type="Gene3D" id="2.60.40.1710">
    <property type="entry name" value="Subtilisin-like superfamily"/>
    <property type="match status" value="1"/>
</dbReference>
<evidence type="ECO:0000256" key="1">
    <source>
        <dbReference type="ARBA" id="ARBA00011073"/>
    </source>
</evidence>
<dbReference type="PRINTS" id="PR00723">
    <property type="entry name" value="SUBTILISIN"/>
</dbReference>
<feature type="domain" description="Peptidase S8/S53" evidence="9">
    <location>
        <begin position="173"/>
        <end position="603"/>
    </location>
</feature>
<comment type="caution">
    <text evidence="11">The sequence shown here is derived from an EMBL/GenBank/DDBJ whole genome shotgun (WGS) entry which is preliminary data.</text>
</comment>